<dbReference type="Pfam" id="PF00884">
    <property type="entry name" value="Sulfatase"/>
    <property type="match status" value="1"/>
</dbReference>
<sequence>MNALRILWQHTFQQNISWNMRFWAFNSLLLMTIACRYWPWMNVEYQLLSLAYVVCTVVGLFGLFAILLFLLTSPCFLLPSVVQKCCSVVVALLVSGLLLTDTMVYDQLRFHLNGFVFEYLWDGHNQIIVLSWMTWLTIIGFVFILIMIQCVLAYWASRQASMKICGGMLMMILACLSTSQFLHAWKDAHYDALITGYTPHFPLYYPLTAKKTLARWRWVNGEEAREESLKVVQPKKHHLKYPLFPIEAIKPEQQRNVLMLVVDAWRYDDANDKTVPNIMNFAKGASRFHQHISGGNSTQPGIFSLFYGLPATYWDSFRGLQQRPVMMEMLAQQGYEFSVYGSAPLDHPPFDRTVFSGISPLRLMTPGRNAVERDQRIIDDFNHFIEHRGNTRPFFGFLFLDSAHSVDFPDTMDKPFSPSWERVDHLKLHNDFNPEPYRNRYRNALYYVDQLMGKVLETLRQQGVLDNTIVVITSDHGQEFNDNGKNYWGHGSNFSQPQIHVPLFVRLPSGQGQDIYGRTSHFDISVTLMELALGVTSPAEHYSTGYNLYDRESSRDWLIVGSYMQYAVVGHDELDVVYPGGIIKTITPQLNNKPERGLKGSALHHVMLQQNRFLR</sequence>
<evidence type="ECO:0000256" key="1">
    <source>
        <dbReference type="SAM" id="Phobius"/>
    </source>
</evidence>
<dbReference type="InterPro" id="IPR012159">
    <property type="entry name" value="YejM-like"/>
</dbReference>
<name>A0A2H9T691_9ZZZZ</name>
<feature type="transmembrane region" description="Helical" evidence="1">
    <location>
        <begin position="21"/>
        <end position="39"/>
    </location>
</feature>
<dbReference type="Gene3D" id="3.40.720.10">
    <property type="entry name" value="Alkaline Phosphatase, subunit A"/>
    <property type="match status" value="1"/>
</dbReference>
<feature type="transmembrane region" description="Helical" evidence="1">
    <location>
        <begin position="51"/>
        <end position="78"/>
    </location>
</feature>
<evidence type="ECO:0000259" key="2">
    <source>
        <dbReference type="Pfam" id="PF00884"/>
    </source>
</evidence>
<dbReference type="PROSITE" id="PS51257">
    <property type="entry name" value="PROKAR_LIPOPROTEIN"/>
    <property type="match status" value="1"/>
</dbReference>
<dbReference type="PANTHER" id="PTHR43751:SF3">
    <property type="entry name" value="SULFATASE N-TERMINAL DOMAIN-CONTAINING PROTEIN"/>
    <property type="match status" value="1"/>
</dbReference>
<feature type="transmembrane region" description="Helical" evidence="1">
    <location>
        <begin position="125"/>
        <end position="155"/>
    </location>
</feature>
<dbReference type="PANTHER" id="PTHR43751">
    <property type="entry name" value="SULFATASE"/>
    <property type="match status" value="1"/>
</dbReference>
<feature type="transmembrane region" description="Helical" evidence="1">
    <location>
        <begin position="85"/>
        <end position="105"/>
    </location>
</feature>
<feature type="domain" description="Sulfatase N-terminal" evidence="2">
    <location>
        <begin position="255"/>
        <end position="534"/>
    </location>
</feature>
<gene>
    <name evidence="4" type="primary">yejM</name>
    <name evidence="4" type="ORF">CI610_02332</name>
</gene>
<keyword evidence="1" id="KW-0812">Transmembrane</keyword>
<dbReference type="PIRSF" id="PIRSF004950">
    <property type="entry name" value="Mmb_sulf_HI0842"/>
    <property type="match status" value="1"/>
</dbReference>
<keyword evidence="1" id="KW-1133">Transmembrane helix</keyword>
<dbReference type="Pfam" id="PF11893">
    <property type="entry name" value="DUF3413"/>
    <property type="match status" value="1"/>
</dbReference>
<dbReference type="CDD" id="cd16148">
    <property type="entry name" value="sulfatase_like"/>
    <property type="match status" value="1"/>
</dbReference>
<proteinExistence type="predicted"/>
<protein>
    <submittedName>
        <fullName evidence="4">Inner membrane protein YejM</fullName>
    </submittedName>
</protein>
<dbReference type="EMBL" id="NSIT01000136">
    <property type="protein sequence ID" value="PJE78724.1"/>
    <property type="molecule type" value="Genomic_DNA"/>
</dbReference>
<accession>A0A2H9T691</accession>
<organism evidence="4">
    <name type="scientific">invertebrate metagenome</name>
    <dbReference type="NCBI Taxonomy" id="1711999"/>
    <lineage>
        <taxon>unclassified sequences</taxon>
        <taxon>metagenomes</taxon>
        <taxon>organismal metagenomes</taxon>
    </lineage>
</organism>
<feature type="transmembrane region" description="Helical" evidence="1">
    <location>
        <begin position="167"/>
        <end position="185"/>
    </location>
</feature>
<dbReference type="SUPFAM" id="SSF53649">
    <property type="entry name" value="Alkaline phosphatase-like"/>
    <property type="match status" value="1"/>
</dbReference>
<reference evidence="4" key="1">
    <citation type="journal article" date="2017" name="Appl. Environ. Microbiol.">
        <title>Molecular characterization of an Endozoicomonas-like organism causing infection in king scallop Pecten maximus L.</title>
        <authorList>
            <person name="Cano I."/>
            <person name="van Aerle R."/>
            <person name="Ross S."/>
            <person name="Verner-Jeffreys D.W."/>
            <person name="Paley R.K."/>
            <person name="Rimmer G."/>
            <person name="Ryder D."/>
            <person name="Hooper P."/>
            <person name="Stone D."/>
            <person name="Feist S.W."/>
        </authorList>
    </citation>
    <scope>NUCLEOTIDE SEQUENCE</scope>
</reference>
<evidence type="ECO:0000313" key="4">
    <source>
        <dbReference type="EMBL" id="PJE78724.1"/>
    </source>
</evidence>
<keyword evidence="1" id="KW-0472">Membrane</keyword>
<dbReference type="AlphaFoldDB" id="A0A2H9T691"/>
<feature type="domain" description="Inner membrane protein YejM N-terminal" evidence="3">
    <location>
        <begin position="11"/>
        <end position="247"/>
    </location>
</feature>
<dbReference type="FunFam" id="3.40.720.10:FF:000076">
    <property type="entry name" value="Phosphoglycerol transferase MdoB-like protein, alkaline phosphatase superfamily"/>
    <property type="match status" value="1"/>
</dbReference>
<evidence type="ECO:0000259" key="3">
    <source>
        <dbReference type="Pfam" id="PF11893"/>
    </source>
</evidence>
<comment type="caution">
    <text evidence="4">The sequence shown here is derived from an EMBL/GenBank/DDBJ whole genome shotgun (WGS) entry which is preliminary data.</text>
</comment>
<dbReference type="InterPro" id="IPR024588">
    <property type="entry name" value="YejM_N"/>
</dbReference>
<dbReference type="InterPro" id="IPR000917">
    <property type="entry name" value="Sulfatase_N"/>
</dbReference>
<dbReference type="InterPro" id="IPR052701">
    <property type="entry name" value="GAG_Ulvan_Degrading_Sulfatases"/>
</dbReference>
<dbReference type="InterPro" id="IPR017850">
    <property type="entry name" value="Alkaline_phosphatase_core_sf"/>
</dbReference>